<keyword evidence="1" id="KW-0732">Signal</keyword>
<dbReference type="OrthoDB" id="9809583at2"/>
<dbReference type="InterPro" id="IPR000421">
    <property type="entry name" value="FA58C"/>
</dbReference>
<dbReference type="Gene3D" id="3.20.20.80">
    <property type="entry name" value="Glycosidases"/>
    <property type="match status" value="1"/>
</dbReference>
<dbReference type="Pfam" id="PF11790">
    <property type="entry name" value="Glyco_hydro_cc"/>
    <property type="match status" value="1"/>
</dbReference>
<dbReference type="RefSeq" id="WP_002632088.1">
    <property type="nucleotide sequence ID" value="NZ_ANAH02000018.1"/>
</dbReference>
<dbReference type="Pfam" id="PF00754">
    <property type="entry name" value="F5_F8_type_C"/>
    <property type="match status" value="1"/>
</dbReference>
<dbReference type="SMART" id="SM00231">
    <property type="entry name" value="FA58C"/>
    <property type="match status" value="1"/>
</dbReference>
<proteinExistence type="predicted"/>
<dbReference type="InterPro" id="IPR024655">
    <property type="entry name" value="Asl1_glyco_hydro_catalytic"/>
</dbReference>
<evidence type="ECO:0000259" key="2">
    <source>
        <dbReference type="PROSITE" id="PS50022"/>
    </source>
</evidence>
<organism evidence="3 4">
    <name type="scientific">Cystobacter fuscus (strain ATCC 25194 / DSM 2262 / NBRC 100088 / M29)</name>
    <dbReference type="NCBI Taxonomy" id="1242864"/>
    <lineage>
        <taxon>Bacteria</taxon>
        <taxon>Pseudomonadati</taxon>
        <taxon>Myxococcota</taxon>
        <taxon>Myxococcia</taxon>
        <taxon>Myxococcales</taxon>
        <taxon>Cystobacterineae</taxon>
        <taxon>Archangiaceae</taxon>
        <taxon>Cystobacter</taxon>
    </lineage>
</organism>
<dbReference type="InterPro" id="IPR008979">
    <property type="entry name" value="Galactose-bd-like_sf"/>
</dbReference>
<evidence type="ECO:0000313" key="4">
    <source>
        <dbReference type="Proteomes" id="UP000011682"/>
    </source>
</evidence>
<dbReference type="EMBL" id="ANAH02000018">
    <property type="protein sequence ID" value="EPX59148.1"/>
    <property type="molecule type" value="Genomic_DNA"/>
</dbReference>
<dbReference type="Gene3D" id="2.60.120.260">
    <property type="entry name" value="Galactose-binding domain-like"/>
    <property type="match status" value="1"/>
</dbReference>
<dbReference type="SUPFAM" id="SSF51445">
    <property type="entry name" value="(Trans)glycosidases"/>
    <property type="match status" value="1"/>
</dbReference>
<dbReference type="InterPro" id="IPR053183">
    <property type="entry name" value="ASL1"/>
</dbReference>
<protein>
    <submittedName>
        <fullName evidence="3">Secreted protein</fullName>
    </submittedName>
</protein>
<comment type="caution">
    <text evidence="3">The sequence shown here is derived from an EMBL/GenBank/DDBJ whole genome shotgun (WGS) entry which is preliminary data.</text>
</comment>
<gene>
    <name evidence="3" type="ORF">D187_003052</name>
</gene>
<dbReference type="PANTHER" id="PTHR34154:SF3">
    <property type="entry name" value="ALKALI-SENSITIVE LINKAGE PROTEIN 1"/>
    <property type="match status" value="1"/>
</dbReference>
<keyword evidence="4" id="KW-1185">Reference proteome</keyword>
<name>S9QRC8_CYSF2</name>
<dbReference type="AlphaFoldDB" id="S9QRC8"/>
<dbReference type="Proteomes" id="UP000011682">
    <property type="component" value="Unassembled WGS sequence"/>
</dbReference>
<dbReference type="SUPFAM" id="SSF49785">
    <property type="entry name" value="Galactose-binding domain-like"/>
    <property type="match status" value="1"/>
</dbReference>
<sequence>MTRFTPLRSLMPLLGLLCLAAVSAQAQTKSTKRGVAYGYHSAEDMKALSKGISWWYNWASTPEAGAASVASSVGVSFVPMVWGGTPNADQLAASIPAGTQYLLGFNEPNFKSQARKTPSEAAALWPILEDVARRKNLKLASPAVNYCGDCVSEGGVTFTDPVVYLDAFFAKCTNCQVDYVAVHWYACDLSALKWYIGLFKKYNKPIWLTEFACGDRPHDQITLDVQKKYMTDAVTYLESEPAVFRYSWFSARNNEIPNINLLGASGQLTELGNLYVSLPAGGGTTPPPSGNKLTPVAATASSSESGGTAAANAIDGNLSTRWSSAFADPQYLQLDLGTAKKISGVRLTWEAAYGKDYQVQVSNDAAAWTTVATVVGGDGGVDDHTGLSATARYVRIYGTKRATGYGYSLFEVELFGTP</sequence>
<feature type="chain" id="PRO_5004568199" evidence="1">
    <location>
        <begin position="27"/>
        <end position="418"/>
    </location>
</feature>
<accession>S9QRC8</accession>
<dbReference type="PANTHER" id="PTHR34154">
    <property type="entry name" value="ALKALI-SENSITIVE LINKAGE PROTEIN 1"/>
    <property type="match status" value="1"/>
</dbReference>
<evidence type="ECO:0000256" key="1">
    <source>
        <dbReference type="SAM" id="SignalP"/>
    </source>
</evidence>
<reference evidence="3" key="1">
    <citation type="submission" date="2013-05" db="EMBL/GenBank/DDBJ databases">
        <title>Genome assembly of Cystobacter fuscus DSM 2262.</title>
        <authorList>
            <person name="Sharma G."/>
            <person name="Khatri I."/>
            <person name="Kaur C."/>
            <person name="Mayilraj S."/>
            <person name="Subramanian S."/>
        </authorList>
    </citation>
    <scope>NUCLEOTIDE SEQUENCE [LARGE SCALE GENOMIC DNA]</scope>
    <source>
        <strain evidence="3">DSM 2262</strain>
    </source>
</reference>
<feature type="domain" description="F5/8 type C" evidence="2">
    <location>
        <begin position="276"/>
        <end position="417"/>
    </location>
</feature>
<dbReference type="PROSITE" id="PS50022">
    <property type="entry name" value="FA58C_3"/>
    <property type="match status" value="1"/>
</dbReference>
<evidence type="ECO:0000313" key="3">
    <source>
        <dbReference type="EMBL" id="EPX59148.1"/>
    </source>
</evidence>
<dbReference type="eggNOG" id="COG3291">
    <property type="taxonomic scope" value="Bacteria"/>
</dbReference>
<feature type="signal peptide" evidence="1">
    <location>
        <begin position="1"/>
        <end position="26"/>
    </location>
</feature>
<dbReference type="GO" id="GO:0071966">
    <property type="term" value="P:fungal-type cell wall polysaccharide metabolic process"/>
    <property type="evidence" value="ECO:0007669"/>
    <property type="project" value="TreeGrafter"/>
</dbReference>
<dbReference type="InterPro" id="IPR017853">
    <property type="entry name" value="GH"/>
</dbReference>